<dbReference type="InterPro" id="IPR025202">
    <property type="entry name" value="PLD-like_dom"/>
</dbReference>
<accession>A0ABV8SLH7</accession>
<dbReference type="EMBL" id="JBHSDU010000001">
    <property type="protein sequence ID" value="MFC4308201.1"/>
    <property type="molecule type" value="Genomic_DNA"/>
</dbReference>
<dbReference type="Gene3D" id="3.30.870.10">
    <property type="entry name" value="Endonuclease Chain A"/>
    <property type="match status" value="2"/>
</dbReference>
<protein>
    <submittedName>
        <fullName evidence="2">Phospholipase D family protein</fullName>
    </submittedName>
</protein>
<dbReference type="PANTHER" id="PTHR21248:SF12">
    <property type="entry name" value="CARDIOLIPIN SYNTHASE C"/>
    <property type="match status" value="1"/>
</dbReference>
<dbReference type="PROSITE" id="PS50035">
    <property type="entry name" value="PLD"/>
    <property type="match status" value="2"/>
</dbReference>
<comment type="caution">
    <text evidence="2">The sequence shown here is derived from an EMBL/GenBank/DDBJ whole genome shotgun (WGS) entry which is preliminary data.</text>
</comment>
<proteinExistence type="predicted"/>
<dbReference type="Pfam" id="PF13091">
    <property type="entry name" value="PLDc_2"/>
    <property type="match status" value="2"/>
</dbReference>
<dbReference type="InterPro" id="IPR001736">
    <property type="entry name" value="PLipase_D/transphosphatidylase"/>
</dbReference>
<evidence type="ECO:0000313" key="3">
    <source>
        <dbReference type="Proteomes" id="UP001595904"/>
    </source>
</evidence>
<gene>
    <name evidence="2" type="ORF">ACFPN2_03815</name>
</gene>
<feature type="domain" description="PLD phosphodiesterase" evidence="1">
    <location>
        <begin position="174"/>
        <end position="201"/>
    </location>
</feature>
<dbReference type="PANTHER" id="PTHR21248">
    <property type="entry name" value="CARDIOLIPIN SYNTHASE"/>
    <property type="match status" value="1"/>
</dbReference>
<sequence>MEHYKVQVRRFIAIVGLGFLLAYFGACAQLDPRPALPEEQALAIADDTPLDRATAPFEARYPDQSAFRLVVEGTEAFAVRAQTARMAQRSIDVQSYIWHADLTGMYFANELLRAADRGVKVRVLLDDVDARRNNDAIAALSAHPNIEIRTFNPFASRSGTFSLIAEGLSSFSRINRRMHNKSWIADNRLAVVGGRNIGDEYFSASDEVNFVDLDFAMVGPIVRQASASFDEYWNSSSAYPMEVLDPDKVSIDALNRLRPKLAAHAAKAEQSPYSQALRENDAIQRMIGGDWPMQWAHKYQFVADDPNKVTMKERDANRAQVATALVPLAQAAQSRLSIISPYFVPGDRGTEVLTGAARSERSVRVLTNSLVANDVAAVHGGYSRYREPLLSAGVQLWELKPLTDGKKESSFFGSSGASLHTKALAVDGRALFVGSYNLDPRSAWLNCEQGVLVENDELALQLEQIFQKETDGAYAWRVSLEEGKLSWSDGKERLSKEPDASLGRRFQAWFARTFHLDAQL</sequence>
<dbReference type="SMART" id="SM00155">
    <property type="entry name" value="PLDc"/>
    <property type="match status" value="2"/>
</dbReference>
<organism evidence="2 3">
    <name type="scientific">Steroidobacter flavus</name>
    <dbReference type="NCBI Taxonomy" id="1842136"/>
    <lineage>
        <taxon>Bacteria</taxon>
        <taxon>Pseudomonadati</taxon>
        <taxon>Pseudomonadota</taxon>
        <taxon>Gammaproteobacteria</taxon>
        <taxon>Steroidobacterales</taxon>
        <taxon>Steroidobacteraceae</taxon>
        <taxon>Steroidobacter</taxon>
    </lineage>
</organism>
<name>A0ABV8SLH7_9GAMM</name>
<keyword evidence="3" id="KW-1185">Reference proteome</keyword>
<evidence type="ECO:0000313" key="2">
    <source>
        <dbReference type="EMBL" id="MFC4308201.1"/>
    </source>
</evidence>
<feature type="domain" description="PLD phosphodiesterase" evidence="1">
    <location>
        <begin position="415"/>
        <end position="442"/>
    </location>
</feature>
<dbReference type="CDD" id="cd09113">
    <property type="entry name" value="PLDc_ymdC_like_2"/>
    <property type="match status" value="1"/>
</dbReference>
<dbReference type="Proteomes" id="UP001595904">
    <property type="component" value="Unassembled WGS sequence"/>
</dbReference>
<dbReference type="SUPFAM" id="SSF56024">
    <property type="entry name" value="Phospholipase D/nuclease"/>
    <property type="match status" value="2"/>
</dbReference>
<reference evidence="3" key="1">
    <citation type="journal article" date="2019" name="Int. J. Syst. Evol. Microbiol.">
        <title>The Global Catalogue of Microorganisms (GCM) 10K type strain sequencing project: providing services to taxonomists for standard genome sequencing and annotation.</title>
        <authorList>
            <consortium name="The Broad Institute Genomics Platform"/>
            <consortium name="The Broad Institute Genome Sequencing Center for Infectious Disease"/>
            <person name="Wu L."/>
            <person name="Ma J."/>
        </authorList>
    </citation>
    <scope>NUCLEOTIDE SEQUENCE [LARGE SCALE GENOMIC DNA]</scope>
    <source>
        <strain evidence="3">CGMCC 1.10759</strain>
    </source>
</reference>
<evidence type="ECO:0000259" key="1">
    <source>
        <dbReference type="PROSITE" id="PS50035"/>
    </source>
</evidence>
<dbReference type="CDD" id="cd09111">
    <property type="entry name" value="PLDc_ymdC_like_1"/>
    <property type="match status" value="1"/>
</dbReference>
<dbReference type="RefSeq" id="WP_380595135.1">
    <property type="nucleotide sequence ID" value="NZ_JBHSDU010000001.1"/>
</dbReference>